<dbReference type="GeneID" id="36572128"/>
<evidence type="ECO:0000313" key="1">
    <source>
        <dbReference type="EMBL" id="PSS07110.1"/>
    </source>
</evidence>
<dbReference type="RefSeq" id="XP_024716766.1">
    <property type="nucleotide sequence ID" value="XM_024864047.1"/>
</dbReference>
<dbReference type="Proteomes" id="UP000241818">
    <property type="component" value="Unassembled WGS sequence"/>
</dbReference>
<protein>
    <submittedName>
        <fullName evidence="1">Uncharacterized protein</fullName>
    </submittedName>
</protein>
<keyword evidence="2" id="KW-1185">Reference proteome</keyword>
<name>A0A2T3AQ27_AMORE</name>
<dbReference type="EMBL" id="KZ679019">
    <property type="protein sequence ID" value="PSS07110.1"/>
    <property type="molecule type" value="Genomic_DNA"/>
</dbReference>
<accession>A0A2T3AQ27</accession>
<sequence>MYIAFSSSSLGANFPVRLLLLYLMYPRFPQLGRDHLCKLGRDHLCIPICGTYLVTLQVYCPPSSRLRSGDMNRKSVFSWRS</sequence>
<gene>
    <name evidence="1" type="ORF">M430DRAFT_193008</name>
</gene>
<dbReference type="AlphaFoldDB" id="A0A2T3AQ27"/>
<dbReference type="InParanoid" id="A0A2T3AQ27"/>
<evidence type="ECO:0000313" key="2">
    <source>
        <dbReference type="Proteomes" id="UP000241818"/>
    </source>
</evidence>
<organism evidence="1 2">
    <name type="scientific">Amorphotheca resinae ATCC 22711</name>
    <dbReference type="NCBI Taxonomy" id="857342"/>
    <lineage>
        <taxon>Eukaryota</taxon>
        <taxon>Fungi</taxon>
        <taxon>Dikarya</taxon>
        <taxon>Ascomycota</taxon>
        <taxon>Pezizomycotina</taxon>
        <taxon>Leotiomycetes</taxon>
        <taxon>Helotiales</taxon>
        <taxon>Amorphothecaceae</taxon>
        <taxon>Amorphotheca</taxon>
    </lineage>
</organism>
<proteinExistence type="predicted"/>
<reference evidence="1 2" key="1">
    <citation type="journal article" date="2018" name="New Phytol.">
        <title>Comparative genomics and transcriptomics depict ericoid mycorrhizal fungi as versatile saprotrophs and plant mutualists.</title>
        <authorList>
            <person name="Martino E."/>
            <person name="Morin E."/>
            <person name="Grelet G.A."/>
            <person name="Kuo A."/>
            <person name="Kohler A."/>
            <person name="Daghino S."/>
            <person name="Barry K.W."/>
            <person name="Cichocki N."/>
            <person name="Clum A."/>
            <person name="Dockter R.B."/>
            <person name="Hainaut M."/>
            <person name="Kuo R.C."/>
            <person name="LaButti K."/>
            <person name="Lindahl B.D."/>
            <person name="Lindquist E.A."/>
            <person name="Lipzen A."/>
            <person name="Khouja H.R."/>
            <person name="Magnuson J."/>
            <person name="Murat C."/>
            <person name="Ohm R.A."/>
            <person name="Singer S.W."/>
            <person name="Spatafora J.W."/>
            <person name="Wang M."/>
            <person name="Veneault-Fourrey C."/>
            <person name="Henrissat B."/>
            <person name="Grigoriev I.V."/>
            <person name="Martin F.M."/>
            <person name="Perotto S."/>
        </authorList>
    </citation>
    <scope>NUCLEOTIDE SEQUENCE [LARGE SCALE GENOMIC DNA]</scope>
    <source>
        <strain evidence="1 2">ATCC 22711</strain>
    </source>
</reference>